<dbReference type="EMBL" id="CP007128">
    <property type="protein sequence ID" value="AHG90493.1"/>
    <property type="molecule type" value="Genomic_DNA"/>
</dbReference>
<feature type="domain" description="Glycosyl transferase family 1" evidence="1">
    <location>
        <begin position="203"/>
        <end position="353"/>
    </location>
</feature>
<dbReference type="InterPro" id="IPR001296">
    <property type="entry name" value="Glyco_trans_1"/>
</dbReference>
<dbReference type="KEGG" id="gba:J421_2956"/>
<name>W0RM27_9BACT</name>
<dbReference type="HOGENOM" id="CLU_041001_0_0_0"/>
<evidence type="ECO:0000313" key="3">
    <source>
        <dbReference type="Proteomes" id="UP000019151"/>
    </source>
</evidence>
<dbReference type="OrthoDB" id="9767517at2"/>
<keyword evidence="3" id="KW-1185">Reference proteome</keyword>
<proteinExistence type="predicted"/>
<dbReference type="RefSeq" id="WP_025411963.1">
    <property type="nucleotide sequence ID" value="NZ_CP007128.1"/>
</dbReference>
<dbReference type="STRING" id="861299.J421_2956"/>
<dbReference type="GO" id="GO:0016757">
    <property type="term" value="F:glycosyltransferase activity"/>
    <property type="evidence" value="ECO:0007669"/>
    <property type="project" value="InterPro"/>
</dbReference>
<dbReference type="InterPro" id="IPR050194">
    <property type="entry name" value="Glycosyltransferase_grp1"/>
</dbReference>
<dbReference type="eggNOG" id="COG0438">
    <property type="taxonomic scope" value="Bacteria"/>
</dbReference>
<accession>W0RM27</accession>
<sequence length="379" mass="42403">MRVAIVHDWLGPMTGAERVLQEMLRCYPGADVFTAVDFLPAEHRAAVLGDARVIPSFIQRLPGARTRYWSYVPLMPLAMEQFDLTGYDLVLSNSHTVAKGVVVQPEQVHVCYLMSPPRFAWDLQPLYLRAHGMRGLKAVLARVMLARMRVWDAIAAARVDAFVACSRFVARRCEVCYRRDAAVLHPPVDVDFYTPDPRVPREDFHLAASRLTPFKRLDLAVEAFNGMPDRRLVVIGDGPERRRIERLAGPNVTLLGRVSDAVLRDHMRRARSFVFTAPEDFGIVMAEAQACGTPVVALGRGGAREIVRDLHEERPTGVLFAEQTAESLRDAIRRLEASAARISPAACRQNAERFAPERFRDALVRHVDAALARYGTVGD</sequence>
<keyword evidence="2" id="KW-0808">Transferase</keyword>
<dbReference type="PATRIC" id="fig|861299.3.peg.3008"/>
<dbReference type="AlphaFoldDB" id="W0RM27"/>
<reference evidence="2 3" key="1">
    <citation type="journal article" date="2014" name="Genome Announc.">
        <title>Genome Sequence and Methylome of Soil Bacterium Gemmatirosa kalamazoonensis KBS708T, a Member of the Rarely Cultivated Gemmatimonadetes Phylum.</title>
        <authorList>
            <person name="Debruyn J.M."/>
            <person name="Radosevich M."/>
            <person name="Wommack K.E."/>
            <person name="Polson S.W."/>
            <person name="Hauser L.J."/>
            <person name="Fawaz M.N."/>
            <person name="Korlach J."/>
            <person name="Tsai Y.C."/>
        </authorList>
    </citation>
    <scope>NUCLEOTIDE SEQUENCE [LARGE SCALE GENOMIC DNA]</scope>
    <source>
        <strain evidence="2 3">KBS708</strain>
    </source>
</reference>
<dbReference type="InParanoid" id="W0RM27"/>
<dbReference type="SUPFAM" id="SSF53756">
    <property type="entry name" value="UDP-Glycosyltransferase/glycogen phosphorylase"/>
    <property type="match status" value="1"/>
</dbReference>
<dbReference type="Pfam" id="PF00534">
    <property type="entry name" value="Glycos_transf_1"/>
    <property type="match status" value="1"/>
</dbReference>
<organism evidence="2 3">
    <name type="scientific">Gemmatirosa kalamazoonensis</name>
    <dbReference type="NCBI Taxonomy" id="861299"/>
    <lineage>
        <taxon>Bacteria</taxon>
        <taxon>Pseudomonadati</taxon>
        <taxon>Gemmatimonadota</taxon>
        <taxon>Gemmatimonadia</taxon>
        <taxon>Gemmatimonadales</taxon>
        <taxon>Gemmatimonadaceae</taxon>
        <taxon>Gemmatirosa</taxon>
    </lineage>
</organism>
<protein>
    <submittedName>
        <fullName evidence="2">Glycosyl transferase group 1</fullName>
    </submittedName>
</protein>
<evidence type="ECO:0000259" key="1">
    <source>
        <dbReference type="Pfam" id="PF00534"/>
    </source>
</evidence>
<gene>
    <name evidence="2" type="ORF">J421_2956</name>
</gene>
<evidence type="ECO:0000313" key="2">
    <source>
        <dbReference type="EMBL" id="AHG90493.1"/>
    </source>
</evidence>
<dbReference type="Gene3D" id="3.40.50.2000">
    <property type="entry name" value="Glycogen Phosphorylase B"/>
    <property type="match status" value="2"/>
</dbReference>
<dbReference type="PANTHER" id="PTHR45947:SF3">
    <property type="entry name" value="SULFOQUINOVOSYL TRANSFERASE SQD2"/>
    <property type="match status" value="1"/>
</dbReference>
<dbReference type="PANTHER" id="PTHR45947">
    <property type="entry name" value="SULFOQUINOVOSYL TRANSFERASE SQD2"/>
    <property type="match status" value="1"/>
</dbReference>
<dbReference type="Proteomes" id="UP000019151">
    <property type="component" value="Chromosome"/>
</dbReference>